<name>A0ABV4A1I5_9BURK</name>
<protein>
    <submittedName>
        <fullName evidence="1">DUF6882 domain-containing protein</fullName>
    </submittedName>
</protein>
<keyword evidence="2" id="KW-1185">Reference proteome</keyword>
<comment type="caution">
    <text evidence="1">The sequence shown here is derived from an EMBL/GenBank/DDBJ whole genome shotgun (WGS) entry which is preliminary data.</text>
</comment>
<sequence length="171" mass="18910">MSETHPADNTAPGSAPDWAAWSREAVETMMQRNAEWPRQFGLQDSPAYRWDLDSATLVLEGPLHEVVATVCLVGTTSDSEGSFLWSWANEAIPRQHGEALQAVHDFGRENHLSLLTTPRIQGGRPEATECLCIAGRLQRALGTFIDKRGDVTLYFTILHLQVATGEEQLPN</sequence>
<dbReference type="Pfam" id="PF21813">
    <property type="entry name" value="DUF6882"/>
    <property type="match status" value="1"/>
</dbReference>
<dbReference type="EMBL" id="JBFYGN010000040">
    <property type="protein sequence ID" value="MEX8195296.1"/>
    <property type="molecule type" value="Genomic_DNA"/>
</dbReference>
<reference evidence="1 2" key="1">
    <citation type="journal article" date="2013" name="Int. J. Syst. Evol. Microbiol.">
        <title>Comamonas guangdongensis sp. nov., isolated from subterranean forest sediment, and emended description of the genus Comamonas.</title>
        <authorList>
            <person name="Zhang J."/>
            <person name="Wang Y."/>
            <person name="Zhou S."/>
            <person name="Wu C."/>
            <person name="He J."/>
            <person name="Li F."/>
        </authorList>
    </citation>
    <scope>NUCLEOTIDE SEQUENCE [LARGE SCALE GENOMIC DNA]</scope>
    <source>
        <strain evidence="1 2">CCTCC AB2011133</strain>
    </source>
</reference>
<gene>
    <name evidence="1" type="ORF">AB6724_20895</name>
</gene>
<evidence type="ECO:0000313" key="1">
    <source>
        <dbReference type="EMBL" id="MEX8195296.1"/>
    </source>
</evidence>
<evidence type="ECO:0000313" key="2">
    <source>
        <dbReference type="Proteomes" id="UP001561046"/>
    </source>
</evidence>
<dbReference type="Proteomes" id="UP001561046">
    <property type="component" value="Unassembled WGS sequence"/>
</dbReference>
<proteinExistence type="predicted"/>
<dbReference type="RefSeq" id="WP_369340471.1">
    <property type="nucleotide sequence ID" value="NZ_JBFYGN010000040.1"/>
</dbReference>
<organism evidence="1 2">
    <name type="scientific">Comamonas guangdongensis</name>
    <dbReference type="NCBI Taxonomy" id="510515"/>
    <lineage>
        <taxon>Bacteria</taxon>
        <taxon>Pseudomonadati</taxon>
        <taxon>Pseudomonadota</taxon>
        <taxon>Betaproteobacteria</taxon>
        <taxon>Burkholderiales</taxon>
        <taxon>Comamonadaceae</taxon>
        <taxon>Comamonas</taxon>
    </lineage>
</organism>
<accession>A0ABV4A1I5</accession>
<dbReference type="InterPro" id="IPR049249">
    <property type="entry name" value="DUF6882"/>
</dbReference>